<dbReference type="AlphaFoldDB" id="A0A212KF35"/>
<gene>
    <name evidence="1" type="ORF">KL86DPRO_60094</name>
</gene>
<dbReference type="EMBL" id="FLUQ01000006">
    <property type="protein sequence ID" value="SBW10257.1"/>
    <property type="molecule type" value="Genomic_DNA"/>
</dbReference>
<reference evidence="1" key="1">
    <citation type="submission" date="2016-04" db="EMBL/GenBank/DDBJ databases">
        <authorList>
            <person name="Evans L.H."/>
            <person name="Alamgir A."/>
            <person name="Owens N."/>
            <person name="Weber N.D."/>
            <person name="Virtaneva K."/>
            <person name="Barbian K."/>
            <person name="Babar A."/>
            <person name="Rosenke K."/>
        </authorList>
    </citation>
    <scope>NUCLEOTIDE SEQUENCE</scope>
    <source>
        <strain evidence="1">86</strain>
    </source>
</reference>
<evidence type="ECO:0000313" key="1">
    <source>
        <dbReference type="EMBL" id="SBW10257.1"/>
    </source>
</evidence>
<sequence>MPRGRKGRAGHRMGLLRTALARLALVRLHLLLLGCTAMANVRSFDADAGKSQTVGSHSPPLL</sequence>
<organism evidence="1">
    <name type="scientific">uncultured delta proteobacterium</name>
    <dbReference type="NCBI Taxonomy" id="34034"/>
    <lineage>
        <taxon>Bacteria</taxon>
        <taxon>Deltaproteobacteria</taxon>
        <taxon>environmental samples</taxon>
    </lineage>
</organism>
<name>A0A212KF35_9DELT</name>
<accession>A0A212KF35</accession>
<proteinExistence type="predicted"/>
<protein>
    <submittedName>
        <fullName evidence="1">Uncharacterized protein</fullName>
    </submittedName>
</protein>